<dbReference type="InterPro" id="IPR007353">
    <property type="entry name" value="DUF421"/>
</dbReference>
<dbReference type="STRING" id="1390249.BHU72_08650"/>
<dbReference type="PANTHER" id="PTHR34582">
    <property type="entry name" value="UPF0702 TRANSMEMBRANE PROTEIN YCAP"/>
    <property type="match status" value="1"/>
</dbReference>
<feature type="transmembrane region" description="Helical" evidence="8">
    <location>
        <begin position="33"/>
        <end position="52"/>
    </location>
</feature>
<feature type="transmembrane region" description="Helical" evidence="8">
    <location>
        <begin position="6"/>
        <end position="26"/>
    </location>
</feature>
<dbReference type="Pfam" id="PF04239">
    <property type="entry name" value="DUF421"/>
    <property type="match status" value="1"/>
</dbReference>
<evidence type="ECO:0000256" key="3">
    <source>
        <dbReference type="ARBA" id="ARBA00022475"/>
    </source>
</evidence>
<dbReference type="GO" id="GO:0005886">
    <property type="term" value="C:plasma membrane"/>
    <property type="evidence" value="ECO:0007669"/>
    <property type="project" value="UniProtKB-SubCell"/>
</dbReference>
<dbReference type="Proteomes" id="UP000095255">
    <property type="component" value="Unassembled WGS sequence"/>
</dbReference>
<keyword evidence="6 8" id="KW-0472">Membrane</keyword>
<feature type="domain" description="YetF C-terminal" evidence="9">
    <location>
        <begin position="82"/>
        <end position="253"/>
    </location>
</feature>
<dbReference type="RefSeq" id="WP_069702994.1">
    <property type="nucleotide sequence ID" value="NZ_MJAT01000037.1"/>
</dbReference>
<proteinExistence type="inferred from homology"/>
<evidence type="ECO:0000256" key="5">
    <source>
        <dbReference type="ARBA" id="ARBA00022989"/>
    </source>
</evidence>
<evidence type="ECO:0000256" key="7">
    <source>
        <dbReference type="SAM" id="MobiDB-lite"/>
    </source>
</evidence>
<protein>
    <recommendedName>
        <fullName evidence="9">YetF C-terminal domain-containing protein</fullName>
    </recommendedName>
</protein>
<evidence type="ECO:0000313" key="11">
    <source>
        <dbReference type="Proteomes" id="UP000095255"/>
    </source>
</evidence>
<comment type="caution">
    <text evidence="10">The sequence shown here is derived from an EMBL/GenBank/DDBJ whole genome shotgun (WGS) entry which is preliminary data.</text>
</comment>
<comment type="subcellular location">
    <subcellularLocation>
        <location evidence="1">Cell membrane</location>
        <topology evidence="1">Multi-pass membrane protein</topology>
    </subcellularLocation>
</comment>
<accession>A0A1E5L390</accession>
<feature type="transmembrane region" description="Helical" evidence="8">
    <location>
        <begin position="58"/>
        <end position="81"/>
    </location>
</feature>
<keyword evidence="3" id="KW-1003">Cell membrane</keyword>
<dbReference type="Gene3D" id="3.30.240.20">
    <property type="entry name" value="bsu07140 like domains"/>
    <property type="match status" value="2"/>
</dbReference>
<feature type="region of interest" description="Disordered" evidence="7">
    <location>
        <begin position="149"/>
        <end position="174"/>
    </location>
</feature>
<dbReference type="OrthoDB" id="1682423at2"/>
<comment type="similarity">
    <text evidence="2">Belongs to the UPF0702 family.</text>
</comment>
<name>A0A1E5L390_9FIRM</name>
<evidence type="ECO:0000256" key="2">
    <source>
        <dbReference type="ARBA" id="ARBA00006448"/>
    </source>
</evidence>
<keyword evidence="4 8" id="KW-0812">Transmembrane</keyword>
<evidence type="ECO:0000259" key="9">
    <source>
        <dbReference type="Pfam" id="PF04239"/>
    </source>
</evidence>
<dbReference type="PANTHER" id="PTHR34582:SF6">
    <property type="entry name" value="UPF0702 TRANSMEMBRANE PROTEIN YCAP"/>
    <property type="match status" value="1"/>
</dbReference>
<keyword evidence="11" id="KW-1185">Reference proteome</keyword>
<gene>
    <name evidence="10" type="ORF">BHU72_08650</name>
</gene>
<dbReference type="InterPro" id="IPR023090">
    <property type="entry name" value="UPF0702_alpha/beta_dom_sf"/>
</dbReference>
<evidence type="ECO:0000256" key="1">
    <source>
        <dbReference type="ARBA" id="ARBA00004651"/>
    </source>
</evidence>
<reference evidence="10 11" key="1">
    <citation type="submission" date="2016-09" db="EMBL/GenBank/DDBJ databases">
        <title>Desulfuribacillus arsenicus sp. nov., an obligately anaerobic, dissimilatory arsenic- and antimonate-reducing bacterium isolated from anoxic sediments.</title>
        <authorList>
            <person name="Abin C.A."/>
            <person name="Hollibaugh J.T."/>
        </authorList>
    </citation>
    <scope>NUCLEOTIDE SEQUENCE [LARGE SCALE GENOMIC DNA]</scope>
    <source>
        <strain evidence="10 11">MLFW-2</strain>
    </source>
</reference>
<sequence>MEELITSLSRTLFIYFFILVVMRVMGKRELAKLSIFDLVVFIMIAELAAVAIEDVSKPLLQMLSPIILVMALQIVISYVSLKQISFRNMIEGKPVMIIENGKINDKEMQKQRYDINDLLLQLHEQKVKNVGDVEFAILETSGKLTVFTKESNSKQSDNSNGKNNNSKKQEDAKEAQEDKYIQAIEIGDYVQDQKFQTSLQTDIRFLGLPLTLISDTRVQDDNLEKIQQTRFWLKNMIQEAGFKEFKDIYYMSIDEDGKIYIDAREYDT</sequence>
<evidence type="ECO:0000313" key="10">
    <source>
        <dbReference type="EMBL" id="OEH84567.1"/>
    </source>
</evidence>
<feature type="compositionally biased region" description="Low complexity" evidence="7">
    <location>
        <begin position="153"/>
        <end position="166"/>
    </location>
</feature>
<organism evidence="10 11">
    <name type="scientific">Desulfuribacillus stibiiarsenatis</name>
    <dbReference type="NCBI Taxonomy" id="1390249"/>
    <lineage>
        <taxon>Bacteria</taxon>
        <taxon>Bacillati</taxon>
        <taxon>Bacillota</taxon>
        <taxon>Desulfuribacillia</taxon>
        <taxon>Desulfuribacillales</taxon>
        <taxon>Desulfuribacillaceae</taxon>
        <taxon>Desulfuribacillus</taxon>
    </lineage>
</organism>
<keyword evidence="5 8" id="KW-1133">Transmembrane helix</keyword>
<dbReference type="AlphaFoldDB" id="A0A1E5L390"/>
<evidence type="ECO:0000256" key="4">
    <source>
        <dbReference type="ARBA" id="ARBA00022692"/>
    </source>
</evidence>
<dbReference type="EMBL" id="MJAT01000037">
    <property type="protein sequence ID" value="OEH84567.1"/>
    <property type="molecule type" value="Genomic_DNA"/>
</dbReference>
<evidence type="ECO:0000256" key="8">
    <source>
        <dbReference type="SAM" id="Phobius"/>
    </source>
</evidence>
<evidence type="ECO:0000256" key="6">
    <source>
        <dbReference type="ARBA" id="ARBA00023136"/>
    </source>
</evidence>